<feature type="region of interest" description="Disordered" evidence="9">
    <location>
        <begin position="1"/>
        <end position="97"/>
    </location>
</feature>
<feature type="compositionally biased region" description="Low complexity" evidence="9">
    <location>
        <begin position="1"/>
        <end position="12"/>
    </location>
</feature>
<dbReference type="PANTHER" id="PTHR33573">
    <property type="entry name" value="CASP-LIKE PROTEIN 4A4"/>
    <property type="match status" value="1"/>
</dbReference>
<dbReference type="Pfam" id="PF04535">
    <property type="entry name" value="CASP_dom"/>
    <property type="match status" value="1"/>
</dbReference>
<evidence type="ECO:0000256" key="1">
    <source>
        <dbReference type="ARBA" id="ARBA00004651"/>
    </source>
</evidence>
<feature type="transmembrane region" description="Helical" evidence="8">
    <location>
        <begin position="149"/>
        <end position="168"/>
    </location>
</feature>
<dbReference type="Proteomes" id="UP000092600">
    <property type="component" value="Unassembled WGS sequence"/>
</dbReference>
<dbReference type="EMBL" id="LSRQ01002466">
    <property type="protein sequence ID" value="OAY74178.1"/>
    <property type="molecule type" value="Genomic_DNA"/>
</dbReference>
<feature type="domain" description="Casparian strip membrane protein" evidence="10">
    <location>
        <begin position="108"/>
        <end position="242"/>
    </location>
</feature>
<evidence type="ECO:0000256" key="6">
    <source>
        <dbReference type="ARBA" id="ARBA00022989"/>
    </source>
</evidence>
<evidence type="ECO:0000256" key="2">
    <source>
        <dbReference type="ARBA" id="ARBA00007651"/>
    </source>
</evidence>
<name>A0A199VAY8_ANACO</name>
<evidence type="ECO:0000256" key="7">
    <source>
        <dbReference type="ARBA" id="ARBA00023136"/>
    </source>
</evidence>
<evidence type="ECO:0000313" key="12">
    <source>
        <dbReference type="Proteomes" id="UP000092600"/>
    </source>
</evidence>
<evidence type="ECO:0000313" key="11">
    <source>
        <dbReference type="EMBL" id="OAY74178.1"/>
    </source>
</evidence>
<dbReference type="PANTHER" id="PTHR33573:SF53">
    <property type="entry name" value="CASP-LIKE PROTEIN 4A2"/>
    <property type="match status" value="1"/>
</dbReference>
<dbReference type="GO" id="GO:0005886">
    <property type="term" value="C:plasma membrane"/>
    <property type="evidence" value="ECO:0007669"/>
    <property type="project" value="UniProtKB-SubCell"/>
</dbReference>
<feature type="compositionally biased region" description="Pro residues" evidence="9">
    <location>
        <begin position="21"/>
        <end position="32"/>
    </location>
</feature>
<comment type="similarity">
    <text evidence="2 8">Belongs to the Casparian strip membrane proteins (CASP) family.</text>
</comment>
<comment type="caution">
    <text evidence="8">Lacks conserved residue(s) required for the propagation of feature annotation.</text>
</comment>
<evidence type="ECO:0000256" key="3">
    <source>
        <dbReference type="ARBA" id="ARBA00011489"/>
    </source>
</evidence>
<evidence type="ECO:0000256" key="5">
    <source>
        <dbReference type="ARBA" id="ARBA00022692"/>
    </source>
</evidence>
<sequence length="259" mass="27657">MAELMSSPLRSPLPEEELPLPALPPPPTPTPTPNHTTPTSPPPHPAAEAIVLRAARHDPPPPPQQLAADGGGWYAWTGGRGGEEEHPQSQSQSRVVSGIVRRGRRAAALRRAAVAARAAAALLCLLAFSVLAADRRKGWALDSYSNYSQFRYCVAVNVIGFLYAGFQVSSQVMQMKKGKPVIGRPAGHYFDFAMDQVLAYLLVSASSSATARVGDWVSNWGTDPFPSMANGSIAVSFLAFLAFALSSLISAYNLFCPDL</sequence>
<comment type="subcellular location">
    <subcellularLocation>
        <location evidence="1 8">Cell membrane</location>
        <topology evidence="1 8">Multi-pass membrane protein</topology>
    </subcellularLocation>
</comment>
<proteinExistence type="inferred from homology"/>
<evidence type="ECO:0000256" key="8">
    <source>
        <dbReference type="RuleBase" id="RU361233"/>
    </source>
</evidence>
<feature type="transmembrane region" description="Helical" evidence="8">
    <location>
        <begin position="231"/>
        <end position="255"/>
    </location>
</feature>
<dbReference type="STRING" id="4615.A0A199VAY8"/>
<feature type="transmembrane region" description="Helical" evidence="8">
    <location>
        <begin position="114"/>
        <end position="133"/>
    </location>
</feature>
<organism evidence="11 12">
    <name type="scientific">Ananas comosus</name>
    <name type="common">Pineapple</name>
    <name type="synonym">Ananas ananas</name>
    <dbReference type="NCBI Taxonomy" id="4615"/>
    <lineage>
        <taxon>Eukaryota</taxon>
        <taxon>Viridiplantae</taxon>
        <taxon>Streptophyta</taxon>
        <taxon>Embryophyta</taxon>
        <taxon>Tracheophyta</taxon>
        <taxon>Spermatophyta</taxon>
        <taxon>Magnoliopsida</taxon>
        <taxon>Liliopsida</taxon>
        <taxon>Poales</taxon>
        <taxon>Bromeliaceae</taxon>
        <taxon>Bromelioideae</taxon>
        <taxon>Ananas</taxon>
    </lineage>
</organism>
<keyword evidence="5 8" id="KW-0812">Transmembrane</keyword>
<evidence type="ECO:0000259" key="10">
    <source>
        <dbReference type="Pfam" id="PF04535"/>
    </source>
</evidence>
<reference evidence="11 12" key="1">
    <citation type="journal article" date="2016" name="DNA Res.">
        <title>The draft genome of MD-2 pineapple using hybrid error correction of long reads.</title>
        <authorList>
            <person name="Redwan R.M."/>
            <person name="Saidin A."/>
            <person name="Kumar S.V."/>
        </authorList>
    </citation>
    <scope>NUCLEOTIDE SEQUENCE [LARGE SCALE GENOMIC DNA]</scope>
    <source>
        <strain evidence="12">cv. MD2</strain>
        <tissue evidence="11">Leaf</tissue>
    </source>
</reference>
<protein>
    <recommendedName>
        <fullName evidence="8">CASP-like protein</fullName>
    </recommendedName>
</protein>
<evidence type="ECO:0000256" key="9">
    <source>
        <dbReference type="SAM" id="MobiDB-lite"/>
    </source>
</evidence>
<keyword evidence="4 8" id="KW-1003">Cell membrane</keyword>
<keyword evidence="7 8" id="KW-0472">Membrane</keyword>
<keyword evidence="6 8" id="KW-1133">Transmembrane helix</keyword>
<dbReference type="AlphaFoldDB" id="A0A199VAY8"/>
<gene>
    <name evidence="11" type="ORF">ACMD2_14111</name>
</gene>
<dbReference type="InterPro" id="IPR006702">
    <property type="entry name" value="CASP_dom"/>
</dbReference>
<evidence type="ECO:0000256" key="4">
    <source>
        <dbReference type="ARBA" id="ARBA00022475"/>
    </source>
</evidence>
<accession>A0A199VAY8</accession>
<comment type="subunit">
    <text evidence="3 8">Homodimer and heterodimers.</text>
</comment>
<comment type="caution">
    <text evidence="11">The sequence shown here is derived from an EMBL/GenBank/DDBJ whole genome shotgun (WGS) entry which is preliminary data.</text>
</comment>